<organism evidence="4 5">
    <name type="scientific">[Enterobacter] lignolyticus</name>
    <dbReference type="NCBI Taxonomy" id="1334193"/>
    <lineage>
        <taxon>Bacteria</taxon>
        <taxon>Pseudomonadati</taxon>
        <taxon>Pseudomonadota</taxon>
        <taxon>Gammaproteobacteria</taxon>
        <taxon>Enterobacterales</taxon>
        <taxon>Enterobacteriaceae</taxon>
        <taxon>Pluralibacter</taxon>
    </lineage>
</organism>
<name>A0A806X4H1_9ENTR</name>
<protein>
    <recommendedName>
        <fullName evidence="3">HTH tetR-type domain-containing protein</fullName>
    </recommendedName>
</protein>
<proteinExistence type="predicted"/>
<accession>A0A806X4H1</accession>
<evidence type="ECO:0000256" key="2">
    <source>
        <dbReference type="PROSITE-ProRule" id="PRU00335"/>
    </source>
</evidence>
<keyword evidence="1 2" id="KW-0238">DNA-binding</keyword>
<dbReference type="InterPro" id="IPR001647">
    <property type="entry name" value="HTH_TetR"/>
</dbReference>
<feature type="domain" description="HTH tetR-type" evidence="3">
    <location>
        <begin position="18"/>
        <end position="77"/>
    </location>
</feature>
<dbReference type="GO" id="GO:0003677">
    <property type="term" value="F:DNA binding"/>
    <property type="evidence" value="ECO:0007669"/>
    <property type="project" value="UniProtKB-UniRule"/>
</dbReference>
<dbReference type="InterPro" id="IPR009057">
    <property type="entry name" value="Homeodomain-like_sf"/>
</dbReference>
<evidence type="ECO:0000256" key="1">
    <source>
        <dbReference type="ARBA" id="ARBA00023125"/>
    </source>
</evidence>
<dbReference type="OrthoDB" id="9816320at2"/>
<dbReference type="PROSITE" id="PS50977">
    <property type="entry name" value="HTH_TETR_2"/>
    <property type="match status" value="1"/>
</dbReference>
<reference evidence="5" key="1">
    <citation type="submission" date="2015-10" db="EMBL/GenBank/DDBJ databases">
        <title>Complete Genome Sequencing of Klebsiella sp. strain G5.</title>
        <authorList>
            <person name="Chan K.-G."/>
            <person name="Chen J.-W."/>
        </authorList>
    </citation>
    <scope>NUCLEOTIDE SEQUENCE [LARGE SCALE GENOMIC DNA]</scope>
    <source>
        <strain evidence="5">G5</strain>
    </source>
</reference>
<evidence type="ECO:0000313" key="4">
    <source>
        <dbReference type="EMBL" id="ALR76620.1"/>
    </source>
</evidence>
<feature type="DNA-binding region" description="H-T-H motif" evidence="2">
    <location>
        <begin position="40"/>
        <end position="59"/>
    </location>
</feature>
<sequence length="205" mass="23032">MLKSPQGQSRLPSQKRGHKRVQQILDAAAEILSDASEPLTIKSLAARSGTAPGSLYHFFSDIESVKAQLKEEYDAQLEAMLEKIKNSHPAQAWATMRPAAAIANLFTPYANFIIEHKAYLPLQEQSNFDFRNSRFLQFIIDVLTLRMPPERAPDIVKEAIFLHALSIGTLQQAGQHGKSLPYDFIPRILRVLALYLENIEQPPAQ</sequence>
<dbReference type="Gene3D" id="1.10.357.10">
    <property type="entry name" value="Tetracycline Repressor, domain 2"/>
    <property type="match status" value="1"/>
</dbReference>
<dbReference type="Proteomes" id="UP000069162">
    <property type="component" value="Chromosome"/>
</dbReference>
<dbReference type="RefSeq" id="WP_062741112.1">
    <property type="nucleotide sequence ID" value="NZ_CP012871.1"/>
</dbReference>
<dbReference type="KEGG" id="kle:AO703_10005"/>
<dbReference type="AlphaFoldDB" id="A0A806X4H1"/>
<evidence type="ECO:0000313" key="5">
    <source>
        <dbReference type="Proteomes" id="UP000069162"/>
    </source>
</evidence>
<dbReference type="Pfam" id="PF00440">
    <property type="entry name" value="TetR_N"/>
    <property type="match status" value="1"/>
</dbReference>
<evidence type="ECO:0000259" key="3">
    <source>
        <dbReference type="PROSITE" id="PS50977"/>
    </source>
</evidence>
<dbReference type="EMBL" id="CP012871">
    <property type="protein sequence ID" value="ALR76620.1"/>
    <property type="molecule type" value="Genomic_DNA"/>
</dbReference>
<gene>
    <name evidence="4" type="ORF">AO703_10005</name>
</gene>
<dbReference type="SUPFAM" id="SSF46689">
    <property type="entry name" value="Homeodomain-like"/>
    <property type="match status" value="1"/>
</dbReference>